<name>A0A1I2MQQ3_9CLOT</name>
<dbReference type="InterPro" id="IPR036265">
    <property type="entry name" value="HIT-like_sf"/>
</dbReference>
<gene>
    <name evidence="1" type="ORF">SAMN04487885_11556</name>
</gene>
<dbReference type="EMBL" id="FOOE01000015">
    <property type="protein sequence ID" value="SFF91817.1"/>
    <property type="molecule type" value="Genomic_DNA"/>
</dbReference>
<dbReference type="Pfam" id="PF01230">
    <property type="entry name" value="HIT"/>
    <property type="match status" value="1"/>
</dbReference>
<dbReference type="eggNOG" id="COG0537">
    <property type="taxonomic scope" value="Bacteria"/>
</dbReference>
<sequence>MDKENCFYCTKDLRLVSLMTKICTIECADIYLFKDQKYPGRCVVALDEHYEEIFSIPMDKLNIYMSVVSKVAKALYNLFNADKINYAVYGDLVSHFHVHIVPKKKDNFDWGSPFTDTDFKVYLDDSEFSKRIELIKNALN</sequence>
<reference evidence="1 2" key="1">
    <citation type="submission" date="2016-10" db="EMBL/GenBank/DDBJ databases">
        <authorList>
            <person name="de Groot N.N."/>
        </authorList>
    </citation>
    <scope>NUCLEOTIDE SEQUENCE [LARGE SCALE GENOMIC DNA]</scope>
    <source>
        <strain evidence="1 2">NLAE-zl-G419</strain>
    </source>
</reference>
<dbReference type="OrthoDB" id="9784774at2"/>
<evidence type="ECO:0000313" key="2">
    <source>
        <dbReference type="Proteomes" id="UP000182135"/>
    </source>
</evidence>
<dbReference type="RefSeq" id="WP_074845824.1">
    <property type="nucleotide sequence ID" value="NZ_FOOE01000015.1"/>
</dbReference>
<proteinExistence type="predicted"/>
<accession>A0A1I2MQQ3</accession>
<dbReference type="InterPro" id="IPR011146">
    <property type="entry name" value="HIT-like"/>
</dbReference>
<dbReference type="SUPFAM" id="SSF54197">
    <property type="entry name" value="HIT-like"/>
    <property type="match status" value="1"/>
</dbReference>
<keyword evidence="1" id="KW-0378">Hydrolase</keyword>
<dbReference type="AlphaFoldDB" id="A0A1I2MQQ3"/>
<dbReference type="STRING" id="1529.SAMN04487885_11556"/>
<protein>
    <submittedName>
        <fullName evidence="1">Diadenosine tetraphosphate (Ap4A) hydrolase</fullName>
    </submittedName>
</protein>
<organism evidence="1 2">
    <name type="scientific">Clostridium cadaveris</name>
    <dbReference type="NCBI Taxonomy" id="1529"/>
    <lineage>
        <taxon>Bacteria</taxon>
        <taxon>Bacillati</taxon>
        <taxon>Bacillota</taxon>
        <taxon>Clostridia</taxon>
        <taxon>Eubacteriales</taxon>
        <taxon>Clostridiaceae</taxon>
        <taxon>Clostridium</taxon>
    </lineage>
</organism>
<evidence type="ECO:0000313" key="1">
    <source>
        <dbReference type="EMBL" id="SFF91817.1"/>
    </source>
</evidence>
<dbReference type="Proteomes" id="UP000182135">
    <property type="component" value="Unassembled WGS sequence"/>
</dbReference>
<dbReference type="GO" id="GO:0016787">
    <property type="term" value="F:hydrolase activity"/>
    <property type="evidence" value="ECO:0007669"/>
    <property type="project" value="UniProtKB-KW"/>
</dbReference>
<dbReference type="PROSITE" id="PS51084">
    <property type="entry name" value="HIT_2"/>
    <property type="match status" value="1"/>
</dbReference>
<dbReference type="Gene3D" id="3.30.428.10">
    <property type="entry name" value="HIT-like"/>
    <property type="match status" value="1"/>
</dbReference>
<keyword evidence="2" id="KW-1185">Reference proteome</keyword>